<dbReference type="Proteomes" id="UP000247702">
    <property type="component" value="Unassembled WGS sequence"/>
</dbReference>
<dbReference type="Proteomes" id="UP000615446">
    <property type="component" value="Unassembled WGS sequence"/>
</dbReference>
<sequence>MTETYRQARLEWALAHRNWTIRKWRSVLFSDESTFSQFQQGRQEKVWRKPGEKLNHDCIAITIKYSPSRMFWGCFSWRGLRSIVLLKGSVTGKTHTKIIKDYVVPTLDEHFPHAMVRRCDPPSSNIQMLEKYVKGAWDDIPPEYFKKLIDSMPQRIEAVIAANGHSINY</sequence>
<dbReference type="OrthoDB" id="6722168at2759"/>
<organism evidence="1 3">
    <name type="scientific">Rhizophagus clarus</name>
    <dbReference type="NCBI Taxonomy" id="94130"/>
    <lineage>
        <taxon>Eukaryota</taxon>
        <taxon>Fungi</taxon>
        <taxon>Fungi incertae sedis</taxon>
        <taxon>Mucoromycota</taxon>
        <taxon>Glomeromycotina</taxon>
        <taxon>Glomeromycetes</taxon>
        <taxon>Glomerales</taxon>
        <taxon>Glomeraceae</taxon>
        <taxon>Rhizophagus</taxon>
    </lineage>
</organism>
<reference evidence="1 3" key="1">
    <citation type="submission" date="2017-11" db="EMBL/GenBank/DDBJ databases">
        <title>The genome of Rhizophagus clarus HR1 reveals common genetic basis of auxotrophy among arbuscular mycorrhizal fungi.</title>
        <authorList>
            <person name="Kobayashi Y."/>
        </authorList>
    </citation>
    <scope>NUCLEOTIDE SEQUENCE [LARGE SCALE GENOMIC DNA]</scope>
    <source>
        <strain evidence="1 3">HR1</strain>
    </source>
</reference>
<evidence type="ECO:0000313" key="2">
    <source>
        <dbReference type="EMBL" id="GES91401.1"/>
    </source>
</evidence>
<proteinExistence type="predicted"/>
<dbReference type="AlphaFoldDB" id="A0A2Z6R4V6"/>
<gene>
    <name evidence="2" type="ORF">RCL2_001822000</name>
    <name evidence="1" type="ORF">RclHR1_14280009</name>
</gene>
<keyword evidence="3" id="KW-1185">Reference proteome</keyword>
<evidence type="ECO:0000313" key="3">
    <source>
        <dbReference type="Proteomes" id="UP000247702"/>
    </source>
</evidence>
<dbReference type="Gene3D" id="3.30.420.10">
    <property type="entry name" value="Ribonuclease H-like superfamily/Ribonuclease H"/>
    <property type="match status" value="2"/>
</dbReference>
<dbReference type="EMBL" id="BLAL01000203">
    <property type="protein sequence ID" value="GES91401.1"/>
    <property type="molecule type" value="Genomic_DNA"/>
</dbReference>
<accession>A0A2Z6R4V6</accession>
<name>A0A2Z6R4V6_9GLOM</name>
<dbReference type="GO" id="GO:0003676">
    <property type="term" value="F:nucleic acid binding"/>
    <property type="evidence" value="ECO:0007669"/>
    <property type="project" value="InterPro"/>
</dbReference>
<reference evidence="2" key="2">
    <citation type="submission" date="2019-10" db="EMBL/GenBank/DDBJ databases">
        <title>Conservation and host-specific expression of non-tandemly repeated heterogenous ribosome RNA gene in arbuscular mycorrhizal fungi.</title>
        <authorList>
            <person name="Maeda T."/>
            <person name="Kobayashi Y."/>
            <person name="Nakagawa T."/>
            <person name="Ezawa T."/>
            <person name="Yamaguchi K."/>
            <person name="Bino T."/>
            <person name="Nishimoto Y."/>
            <person name="Shigenobu S."/>
            <person name="Kawaguchi M."/>
        </authorList>
    </citation>
    <scope>NUCLEOTIDE SEQUENCE</scope>
    <source>
        <strain evidence="2">HR1</strain>
    </source>
</reference>
<dbReference type="STRING" id="94130.A0A2Z6R4V6"/>
<comment type="caution">
    <text evidence="1">The sequence shown here is derived from an EMBL/GenBank/DDBJ whole genome shotgun (WGS) entry which is preliminary data.</text>
</comment>
<protein>
    <submittedName>
        <fullName evidence="2">Transposable element Tcb2 transposase</fullName>
    </submittedName>
</protein>
<dbReference type="EMBL" id="BEXD01000478">
    <property type="protein sequence ID" value="GBB87778.1"/>
    <property type="molecule type" value="Genomic_DNA"/>
</dbReference>
<dbReference type="InterPro" id="IPR036397">
    <property type="entry name" value="RNaseH_sf"/>
</dbReference>
<evidence type="ECO:0000313" key="1">
    <source>
        <dbReference type="EMBL" id="GBB87778.1"/>
    </source>
</evidence>